<gene>
    <name evidence="1" type="ORF">COO91_07832</name>
</gene>
<name>A0A2K8T434_9NOSO</name>
<dbReference type="KEGG" id="nfl:COO91_07832"/>
<reference evidence="1 2" key="1">
    <citation type="submission" date="2017-11" db="EMBL/GenBank/DDBJ databases">
        <title>Complete genome of a free-living desiccation-tolerant cyanobacterium and its photosynthetic adaptation to extreme terrestrial habitat.</title>
        <authorList>
            <person name="Shang J."/>
        </authorList>
    </citation>
    <scope>NUCLEOTIDE SEQUENCE [LARGE SCALE GENOMIC DNA]</scope>
    <source>
        <strain evidence="1 2">CCNUN1</strain>
    </source>
</reference>
<sequence>MYKLIKADLLGHQQLLETEKIKQELSRFVQSEWRDIAIGKTLTFDRAMIIPSKELKNGEICVPWLDEQEKILNFRSPFLNSNGLCVSNNKHVEDCVAPDGKSLQGIIVVNDEDHKRIQARITELEALLVDVDFIDPAETESERQARDYDGDCIGVARASLYPNLTAEAELRNLPQNAYSPTVKLKKQSFYDPTDGTQPPFEKIAIHMSDSISVGIINNQVTALEALESEIEVLKTYGTLEQQSTYLDQVSKRYQSLFEQEHDKKPKPIRAEYKPFMQSVVALAENPNRTPEIIHQAMDVNRLMYREMIGEGCYQNQIAVDLFKSAKKPEMDKIRENSRYLYRDVNYIKDKKSSSVYLRTGITPKGYSPVELLISQTNKYFQESQLESRPIVQFKNLFKGVEFTPQQKFAAVAAKYEFDRKFNAAVRASRRRETESGPSAIVQTDSGRQLEITNLTRYGHPLIWKAQTLNIRLDEIKFTNSERPHKLFWTLDKKTGSRIVCEQNE</sequence>
<dbReference type="Proteomes" id="UP000232003">
    <property type="component" value="Chromosome"/>
</dbReference>
<evidence type="ECO:0000313" key="1">
    <source>
        <dbReference type="EMBL" id="AUB41765.1"/>
    </source>
</evidence>
<evidence type="ECO:0000313" key="2">
    <source>
        <dbReference type="Proteomes" id="UP000232003"/>
    </source>
</evidence>
<protein>
    <submittedName>
        <fullName evidence="1">Ribonuclease HI</fullName>
    </submittedName>
</protein>
<dbReference type="AlphaFoldDB" id="A0A2K8T434"/>
<accession>A0A2K8T434</accession>
<organism evidence="1 2">
    <name type="scientific">Nostoc flagelliforme CCNUN1</name>
    <dbReference type="NCBI Taxonomy" id="2038116"/>
    <lineage>
        <taxon>Bacteria</taxon>
        <taxon>Bacillati</taxon>
        <taxon>Cyanobacteriota</taxon>
        <taxon>Cyanophyceae</taxon>
        <taxon>Nostocales</taxon>
        <taxon>Nostocaceae</taxon>
        <taxon>Nostoc</taxon>
    </lineage>
</organism>
<keyword evidence="2" id="KW-1185">Reference proteome</keyword>
<dbReference type="EMBL" id="CP024785">
    <property type="protein sequence ID" value="AUB41765.1"/>
    <property type="molecule type" value="Genomic_DNA"/>
</dbReference>
<proteinExistence type="predicted"/>